<reference evidence="1 2" key="1">
    <citation type="submission" date="2024-12" db="EMBL/GenBank/DDBJ databases">
        <title>The unique morphological basis and parallel evolutionary history of personate flowers in Penstemon.</title>
        <authorList>
            <person name="Depatie T.H."/>
            <person name="Wessinger C.A."/>
        </authorList>
    </citation>
    <scope>NUCLEOTIDE SEQUENCE [LARGE SCALE GENOMIC DNA]</scope>
    <source>
        <strain evidence="1">WTNN_2</strain>
        <tissue evidence="1">Leaf</tissue>
    </source>
</reference>
<organism evidence="1 2">
    <name type="scientific">Penstemon smallii</name>
    <dbReference type="NCBI Taxonomy" id="265156"/>
    <lineage>
        <taxon>Eukaryota</taxon>
        <taxon>Viridiplantae</taxon>
        <taxon>Streptophyta</taxon>
        <taxon>Embryophyta</taxon>
        <taxon>Tracheophyta</taxon>
        <taxon>Spermatophyta</taxon>
        <taxon>Magnoliopsida</taxon>
        <taxon>eudicotyledons</taxon>
        <taxon>Gunneridae</taxon>
        <taxon>Pentapetalae</taxon>
        <taxon>asterids</taxon>
        <taxon>lamiids</taxon>
        <taxon>Lamiales</taxon>
        <taxon>Plantaginaceae</taxon>
        <taxon>Cheloneae</taxon>
        <taxon>Penstemon</taxon>
    </lineage>
</organism>
<evidence type="ECO:0000313" key="1">
    <source>
        <dbReference type="EMBL" id="KAL3838707.1"/>
    </source>
</evidence>
<protein>
    <submittedName>
        <fullName evidence="1">Uncharacterized protein</fullName>
    </submittedName>
</protein>
<sequence length="67" mass="7990">MYEKIEKVLFFVRKTNPQDSSVCLSEHDMVYFQIEGGLWIMLWLIGTKDLLTSPLFLKREGKIRLFH</sequence>
<accession>A0ABD3TPM1</accession>
<proteinExistence type="predicted"/>
<dbReference type="EMBL" id="JBJXBP010000003">
    <property type="protein sequence ID" value="KAL3838707.1"/>
    <property type="molecule type" value="Genomic_DNA"/>
</dbReference>
<gene>
    <name evidence="1" type="ORF">ACJIZ3_023298</name>
</gene>
<evidence type="ECO:0000313" key="2">
    <source>
        <dbReference type="Proteomes" id="UP001634393"/>
    </source>
</evidence>
<keyword evidence="2" id="KW-1185">Reference proteome</keyword>
<comment type="caution">
    <text evidence="1">The sequence shown here is derived from an EMBL/GenBank/DDBJ whole genome shotgun (WGS) entry which is preliminary data.</text>
</comment>
<dbReference type="AlphaFoldDB" id="A0ABD3TPM1"/>
<dbReference type="Proteomes" id="UP001634393">
    <property type="component" value="Unassembled WGS sequence"/>
</dbReference>
<name>A0ABD3TPM1_9LAMI</name>